<evidence type="ECO:0000256" key="1">
    <source>
        <dbReference type="ARBA" id="ARBA00001966"/>
    </source>
</evidence>
<dbReference type="RefSeq" id="WP_087651595.1">
    <property type="nucleotide sequence ID" value="NZ_CP021509.1"/>
</dbReference>
<dbReference type="Gene3D" id="3.80.30.20">
    <property type="entry name" value="tm_1862 like domain"/>
    <property type="match status" value="1"/>
</dbReference>
<dbReference type="GO" id="GO:0051539">
    <property type="term" value="F:4 iron, 4 sulfur cluster binding"/>
    <property type="evidence" value="ECO:0007669"/>
    <property type="project" value="UniProtKB-KW"/>
</dbReference>
<feature type="domain" description="Radical SAM core" evidence="9">
    <location>
        <begin position="126"/>
        <end position="356"/>
    </location>
</feature>
<sequence>MSKPEILTFGCRLNTWESEVMRNHAASLDNVIIVNTCAVTGEAERQARQAIRRAHRENPDARIVVTGCAAQINPESWSDLPGVARVLGNEEKLKAESWSASALSEPLAVSDIMAAKETAAHLVTEFAGRTRAFVQVQQGCNHRCTFCIIPFGRGPSRSVPVGVVVEQVRALVQSGYREVVLTGVDMTSWGEDLPGKPVLGQLCRRVLRLVPELERMRLSSVDPVEIDEDIWQLLAEEPRFMPYLHLSLQAGSDLILKRMKRRHLVADAARVVERARNLRPDIGIGADVIAGFPTEDESLFEETRSFLAQQALPYLHVFPYSERPGTPAARMRAVPVPERKARAAQLREVGAASAARYYESLIGQPLRVLMETPTTGHSEQFAPVRLAQGEAEVGEIITLQPTMAESAGLVVERI</sequence>
<dbReference type="GO" id="GO:0046872">
    <property type="term" value="F:metal ion binding"/>
    <property type="evidence" value="ECO:0007669"/>
    <property type="project" value="UniProtKB-KW"/>
</dbReference>
<dbReference type="InterPro" id="IPR006638">
    <property type="entry name" value="Elp3/MiaA/NifB-like_rSAM"/>
</dbReference>
<dbReference type="EMBL" id="CP021509">
    <property type="protein sequence ID" value="ARW47296.1"/>
    <property type="molecule type" value="Genomic_DNA"/>
</dbReference>
<dbReference type="Pfam" id="PF00919">
    <property type="entry name" value="UPF0004"/>
    <property type="match status" value="1"/>
</dbReference>
<dbReference type="InterPro" id="IPR020612">
    <property type="entry name" value="Methylthiotransferase_CS"/>
</dbReference>
<keyword evidence="3 10" id="KW-0808">Transferase</keyword>
<dbReference type="PANTHER" id="PTHR11918:SF45">
    <property type="entry name" value="THREONYLCARBAMOYLADENOSINE TRNA METHYLTHIOTRANSFERASE"/>
    <property type="match status" value="1"/>
</dbReference>
<evidence type="ECO:0000259" key="8">
    <source>
        <dbReference type="PROSITE" id="PS51449"/>
    </source>
</evidence>
<dbReference type="InterPro" id="IPR013848">
    <property type="entry name" value="Methylthiotransferase_N"/>
</dbReference>
<comment type="cofactor">
    <cofactor evidence="1">
        <name>[4Fe-4S] cluster</name>
        <dbReference type="ChEBI" id="CHEBI:49883"/>
    </cofactor>
</comment>
<evidence type="ECO:0000313" key="11">
    <source>
        <dbReference type="Proteomes" id="UP000196205"/>
    </source>
</evidence>
<keyword evidence="2" id="KW-0004">4Fe-4S</keyword>
<dbReference type="SFLD" id="SFLDS00029">
    <property type="entry name" value="Radical_SAM"/>
    <property type="match status" value="1"/>
</dbReference>
<dbReference type="SMART" id="SM00729">
    <property type="entry name" value="Elp3"/>
    <property type="match status" value="1"/>
</dbReference>
<keyword evidence="4" id="KW-0949">S-adenosyl-L-methionine</keyword>
<dbReference type="AlphaFoldDB" id="A0A1Y0Y503"/>
<dbReference type="GO" id="GO:0035598">
    <property type="term" value="F:tRNA (N(6)-L-threonylcarbamoyladenosine(37)-C(2))-methylthiotransferase activity"/>
    <property type="evidence" value="ECO:0007669"/>
    <property type="project" value="UniProtKB-EC"/>
</dbReference>
<proteinExistence type="predicted"/>
<evidence type="ECO:0000256" key="6">
    <source>
        <dbReference type="ARBA" id="ARBA00023004"/>
    </source>
</evidence>
<protein>
    <submittedName>
        <fullName evidence="10">tRNA (N(6)-L-threonylcarbamoyladenosine(37)-C(2))-methylthiotransferase</fullName>
        <ecNumber evidence="10">2.8.4.5</ecNumber>
    </submittedName>
</protein>
<dbReference type="SUPFAM" id="SSF102114">
    <property type="entry name" value="Radical SAM enzymes"/>
    <property type="match status" value="1"/>
</dbReference>
<organism evidence="10 11">
    <name type="scientific">Acetobacter pasteurianus subsp. pasteurianus</name>
    <dbReference type="NCBI Taxonomy" id="481145"/>
    <lineage>
        <taxon>Bacteria</taxon>
        <taxon>Pseudomonadati</taxon>
        <taxon>Pseudomonadota</taxon>
        <taxon>Alphaproteobacteria</taxon>
        <taxon>Acetobacterales</taxon>
        <taxon>Acetobacteraceae</taxon>
        <taxon>Acetobacter</taxon>
    </lineage>
</organism>
<dbReference type="EC" id="2.8.4.5" evidence="10"/>
<dbReference type="CDD" id="cd01335">
    <property type="entry name" value="Radical_SAM"/>
    <property type="match status" value="1"/>
</dbReference>
<dbReference type="InterPro" id="IPR006467">
    <property type="entry name" value="MiaB-like_bact"/>
</dbReference>
<dbReference type="OrthoDB" id="9805215at2"/>
<dbReference type="NCBIfam" id="TIGR00089">
    <property type="entry name" value="MiaB/RimO family radical SAM methylthiotransferase"/>
    <property type="match status" value="1"/>
</dbReference>
<dbReference type="PROSITE" id="PS51449">
    <property type="entry name" value="MTTASE_N"/>
    <property type="match status" value="1"/>
</dbReference>
<evidence type="ECO:0000256" key="4">
    <source>
        <dbReference type="ARBA" id="ARBA00022691"/>
    </source>
</evidence>
<dbReference type="InterPro" id="IPR023404">
    <property type="entry name" value="rSAM_horseshoe"/>
</dbReference>
<dbReference type="Proteomes" id="UP000196205">
    <property type="component" value="Chromosome"/>
</dbReference>
<dbReference type="PROSITE" id="PS01278">
    <property type="entry name" value="MTTASE_RADICAL"/>
    <property type="match status" value="1"/>
</dbReference>
<evidence type="ECO:0000256" key="5">
    <source>
        <dbReference type="ARBA" id="ARBA00022723"/>
    </source>
</evidence>
<dbReference type="Gene3D" id="3.40.50.12160">
    <property type="entry name" value="Methylthiotransferase, N-terminal domain"/>
    <property type="match status" value="1"/>
</dbReference>
<dbReference type="PROSITE" id="PS51918">
    <property type="entry name" value="RADICAL_SAM"/>
    <property type="match status" value="1"/>
</dbReference>
<dbReference type="Pfam" id="PF04055">
    <property type="entry name" value="Radical_SAM"/>
    <property type="match status" value="1"/>
</dbReference>
<dbReference type="InterPro" id="IPR038135">
    <property type="entry name" value="Methylthiotransferase_N_sf"/>
</dbReference>
<dbReference type="SFLD" id="SFLDG01082">
    <property type="entry name" value="B12-binding_domain_containing"/>
    <property type="match status" value="1"/>
</dbReference>
<dbReference type="PANTHER" id="PTHR11918">
    <property type="entry name" value="RADICAL SAM PROTEINS"/>
    <property type="match status" value="1"/>
</dbReference>
<dbReference type="NCBIfam" id="TIGR01579">
    <property type="entry name" value="MiaB-like-C"/>
    <property type="match status" value="1"/>
</dbReference>
<evidence type="ECO:0000256" key="3">
    <source>
        <dbReference type="ARBA" id="ARBA00022679"/>
    </source>
</evidence>
<dbReference type="InterPro" id="IPR007197">
    <property type="entry name" value="rSAM"/>
</dbReference>
<accession>A0A1Y0Y503</accession>
<evidence type="ECO:0000259" key="9">
    <source>
        <dbReference type="PROSITE" id="PS51918"/>
    </source>
</evidence>
<keyword evidence="5" id="KW-0479">Metal-binding</keyword>
<dbReference type="InterPro" id="IPR005839">
    <property type="entry name" value="Methylthiotransferase"/>
</dbReference>
<reference evidence="10 11" key="1">
    <citation type="submission" date="2017-05" db="EMBL/GenBank/DDBJ databases">
        <title>Genome sequence of Acetobacter pasteurianus subsp. pasteurianus strain SRCM101342.</title>
        <authorList>
            <person name="Cho S.H."/>
        </authorList>
    </citation>
    <scope>NUCLEOTIDE SEQUENCE [LARGE SCALE GENOMIC DNA]</scope>
    <source>
        <strain evidence="10 11">SRCM101342</strain>
    </source>
</reference>
<name>A0A1Y0Y503_ACEPA</name>
<evidence type="ECO:0000256" key="7">
    <source>
        <dbReference type="ARBA" id="ARBA00023014"/>
    </source>
</evidence>
<dbReference type="InterPro" id="IPR058240">
    <property type="entry name" value="rSAM_sf"/>
</dbReference>
<evidence type="ECO:0000313" key="10">
    <source>
        <dbReference type="EMBL" id="ARW47296.1"/>
    </source>
</evidence>
<gene>
    <name evidence="10" type="primary">mtaB</name>
    <name evidence="10" type="ORF">S1001342_00949</name>
</gene>
<keyword evidence="7" id="KW-0411">Iron-sulfur</keyword>
<keyword evidence="6" id="KW-0408">Iron</keyword>
<feature type="domain" description="MTTase N-terminal" evidence="8">
    <location>
        <begin position="2"/>
        <end position="104"/>
    </location>
</feature>
<evidence type="ECO:0000256" key="2">
    <source>
        <dbReference type="ARBA" id="ARBA00022485"/>
    </source>
</evidence>